<protein>
    <submittedName>
        <fullName evidence="1">Uncharacterized protein</fullName>
    </submittedName>
</protein>
<evidence type="ECO:0000313" key="2">
    <source>
        <dbReference type="Proteomes" id="UP001159363"/>
    </source>
</evidence>
<reference evidence="1 2" key="1">
    <citation type="submission" date="2023-02" db="EMBL/GenBank/DDBJ databases">
        <title>LHISI_Scaffold_Assembly.</title>
        <authorList>
            <person name="Stuart O.P."/>
            <person name="Cleave R."/>
            <person name="Magrath M.J.L."/>
            <person name="Mikheyev A.S."/>
        </authorList>
    </citation>
    <scope>NUCLEOTIDE SEQUENCE [LARGE SCALE GENOMIC DNA]</scope>
    <source>
        <strain evidence="1">Daus_M_001</strain>
        <tissue evidence="1">Leg muscle</tissue>
    </source>
</reference>
<gene>
    <name evidence="1" type="ORF">PR048_027660</name>
</gene>
<comment type="caution">
    <text evidence="1">The sequence shown here is derived from an EMBL/GenBank/DDBJ whole genome shotgun (WGS) entry which is preliminary data.</text>
</comment>
<dbReference type="EMBL" id="JARBHB010000012">
    <property type="protein sequence ID" value="KAJ8871343.1"/>
    <property type="molecule type" value="Genomic_DNA"/>
</dbReference>
<evidence type="ECO:0000313" key="1">
    <source>
        <dbReference type="EMBL" id="KAJ8871343.1"/>
    </source>
</evidence>
<organism evidence="1 2">
    <name type="scientific">Dryococelus australis</name>
    <dbReference type="NCBI Taxonomy" id="614101"/>
    <lineage>
        <taxon>Eukaryota</taxon>
        <taxon>Metazoa</taxon>
        <taxon>Ecdysozoa</taxon>
        <taxon>Arthropoda</taxon>
        <taxon>Hexapoda</taxon>
        <taxon>Insecta</taxon>
        <taxon>Pterygota</taxon>
        <taxon>Neoptera</taxon>
        <taxon>Polyneoptera</taxon>
        <taxon>Phasmatodea</taxon>
        <taxon>Verophasmatodea</taxon>
        <taxon>Anareolatae</taxon>
        <taxon>Phasmatidae</taxon>
        <taxon>Eurycanthinae</taxon>
        <taxon>Dryococelus</taxon>
    </lineage>
</organism>
<sequence length="220" mass="25167">MLRKKLSRSGYCLLLACSIQELLSDGVQHIIKNKERPNPFNDGRSDRRYKAVFKRHPELRKQTVQPFTSARSGVSEEKIRNQLAEIKLYLEEEHGGKVIAKKGNKNVFSANNDHENLTELNTANAAGNITPPMIVFGYERIPSHTAYTVPPSWRIGKSESGCMCGRGFYEENEIGLISLYPDSMHLLQPLDVAFIHSLKAAWRKEVRKWRVNHFGNKFKK</sequence>
<dbReference type="Proteomes" id="UP001159363">
    <property type="component" value="Chromosome 11"/>
</dbReference>
<name>A0ABQ9GH54_9NEOP</name>
<accession>A0ABQ9GH54</accession>
<keyword evidence="2" id="KW-1185">Reference proteome</keyword>
<proteinExistence type="predicted"/>